<dbReference type="EMBL" id="PVXM01000018">
    <property type="protein sequence ID" value="PRR73688.1"/>
    <property type="molecule type" value="Genomic_DNA"/>
</dbReference>
<organism evidence="3 4">
    <name type="scientific">Neomoorella humiferrea</name>
    <dbReference type="NCBI Taxonomy" id="676965"/>
    <lineage>
        <taxon>Bacteria</taxon>
        <taxon>Bacillati</taxon>
        <taxon>Bacillota</taxon>
        <taxon>Clostridia</taxon>
        <taxon>Neomoorellales</taxon>
        <taxon>Neomoorellaceae</taxon>
        <taxon>Neomoorella</taxon>
    </lineage>
</organism>
<evidence type="ECO:0000313" key="4">
    <source>
        <dbReference type="Proteomes" id="UP000238415"/>
    </source>
</evidence>
<keyword evidence="4" id="KW-1185">Reference proteome</keyword>
<reference evidence="3 4" key="1">
    <citation type="submission" date="2018-03" db="EMBL/GenBank/DDBJ databases">
        <title>Genome sequence of Moorella humiferrea DSM 23265.</title>
        <authorList>
            <person name="Poehlein A."/>
            <person name="Daniel R."/>
        </authorList>
    </citation>
    <scope>NUCLEOTIDE SEQUENCE [LARGE SCALE GENOMIC DNA]</scope>
    <source>
        <strain evidence="3 4">DSM 23265</strain>
    </source>
</reference>
<dbReference type="Pfam" id="PF07833">
    <property type="entry name" value="Cu_amine_oxidN1"/>
    <property type="match status" value="1"/>
</dbReference>
<sequence length="274" mass="30472">MKKKIVMLVVTILALALAGATAWAGSNSNVRVLVDGREIHPDVPAYINENNRTMIPYRAVSEALGATVDWNEADRSVTVWYEGRTVVVWIGKNTYTVNGQQKVMDTVPVIKNDRTMIPLRAVAEGLGCRVEWSQRDWTVYVISSKALTGTPAGEILGGNTLVNSYTGTWPVRTPTSLPFTTLQYGLTIYDYQIKDRTVDVRMSTFNSEVLMIKKKDGTWYNSAPSKEAYAGAYTINPDGTVTVHYPLYHLDLSCNPQDIAEMYIGTYGEFVKLP</sequence>
<dbReference type="RefSeq" id="WP_170066225.1">
    <property type="nucleotide sequence ID" value="NZ_CP136418.1"/>
</dbReference>
<name>A0A2T0ATS3_9FIRM</name>
<dbReference type="Proteomes" id="UP000238415">
    <property type="component" value="Unassembled WGS sequence"/>
</dbReference>
<dbReference type="AlphaFoldDB" id="A0A2T0ATS3"/>
<gene>
    <name evidence="3" type="ORF">MOHU_11170</name>
</gene>
<evidence type="ECO:0000256" key="1">
    <source>
        <dbReference type="SAM" id="SignalP"/>
    </source>
</evidence>
<feature type="domain" description="Copper amine oxidase-like N-terminal" evidence="2">
    <location>
        <begin position="34"/>
        <end position="141"/>
    </location>
</feature>
<evidence type="ECO:0000259" key="2">
    <source>
        <dbReference type="Pfam" id="PF07833"/>
    </source>
</evidence>
<feature type="chain" id="PRO_5015586672" description="Copper amine oxidase-like N-terminal domain-containing protein" evidence="1">
    <location>
        <begin position="25"/>
        <end position="274"/>
    </location>
</feature>
<comment type="caution">
    <text evidence="3">The sequence shown here is derived from an EMBL/GenBank/DDBJ whole genome shotgun (WGS) entry which is preliminary data.</text>
</comment>
<dbReference type="InterPro" id="IPR036582">
    <property type="entry name" value="Mao_N_sf"/>
</dbReference>
<protein>
    <recommendedName>
        <fullName evidence="2">Copper amine oxidase-like N-terminal domain-containing protein</fullName>
    </recommendedName>
</protein>
<dbReference type="InterPro" id="IPR012854">
    <property type="entry name" value="Cu_amine_oxidase-like_N"/>
</dbReference>
<feature type="signal peptide" evidence="1">
    <location>
        <begin position="1"/>
        <end position="24"/>
    </location>
</feature>
<proteinExistence type="predicted"/>
<accession>A0A2T0ATS3</accession>
<dbReference type="SUPFAM" id="SSF55383">
    <property type="entry name" value="Copper amine oxidase, domain N"/>
    <property type="match status" value="1"/>
</dbReference>
<dbReference type="Gene3D" id="3.30.457.10">
    <property type="entry name" value="Copper amine oxidase-like, N-terminal domain"/>
    <property type="match status" value="1"/>
</dbReference>
<evidence type="ECO:0000313" key="3">
    <source>
        <dbReference type="EMBL" id="PRR73688.1"/>
    </source>
</evidence>
<keyword evidence="1" id="KW-0732">Signal</keyword>